<accession>A0A0D2RS22</accession>
<dbReference type="AlphaFoldDB" id="A0A0D2RS22"/>
<dbReference type="Gramene" id="KJB53953">
    <property type="protein sequence ID" value="KJB53953"/>
    <property type="gene ID" value="B456_009G012500"/>
</dbReference>
<sequence length="139" mass="16422">MSNENESIYPSLKQKLKSSLQWLRHHNHHDHNQHISSVPITPHSTPISSPKTFKHKCRNLITRIGHDFPNYRRNHNPNYNFIHRRRRSIDFQYNPSSYALNFDNGGEDSQINEFPNRNFTSRLPRSPSAATLREIMAYT</sequence>
<organism evidence="1 2">
    <name type="scientific">Gossypium raimondii</name>
    <name type="common">Peruvian cotton</name>
    <name type="synonym">Gossypium klotzschianum subsp. raimondii</name>
    <dbReference type="NCBI Taxonomy" id="29730"/>
    <lineage>
        <taxon>Eukaryota</taxon>
        <taxon>Viridiplantae</taxon>
        <taxon>Streptophyta</taxon>
        <taxon>Embryophyta</taxon>
        <taxon>Tracheophyta</taxon>
        <taxon>Spermatophyta</taxon>
        <taxon>Magnoliopsida</taxon>
        <taxon>eudicotyledons</taxon>
        <taxon>Gunneridae</taxon>
        <taxon>Pentapetalae</taxon>
        <taxon>rosids</taxon>
        <taxon>malvids</taxon>
        <taxon>Malvales</taxon>
        <taxon>Malvaceae</taxon>
        <taxon>Malvoideae</taxon>
        <taxon>Gossypium</taxon>
    </lineage>
</organism>
<dbReference type="EMBL" id="CM001748">
    <property type="protein sequence ID" value="KJB53953.1"/>
    <property type="molecule type" value="Genomic_DNA"/>
</dbReference>
<name>A0A0D2RS22_GOSRA</name>
<proteinExistence type="predicted"/>
<keyword evidence="2" id="KW-1185">Reference proteome</keyword>
<dbReference type="Proteomes" id="UP000032304">
    <property type="component" value="Chromosome 9"/>
</dbReference>
<protein>
    <submittedName>
        <fullName evidence="1">Uncharacterized protein</fullName>
    </submittedName>
</protein>
<evidence type="ECO:0000313" key="2">
    <source>
        <dbReference type="Proteomes" id="UP000032304"/>
    </source>
</evidence>
<evidence type="ECO:0000313" key="1">
    <source>
        <dbReference type="EMBL" id="KJB53953.1"/>
    </source>
</evidence>
<dbReference type="STRING" id="29730.A0A0D2RS22"/>
<dbReference type="PANTHER" id="PTHR33168">
    <property type="entry name" value="STRESS INDUCED PROTEIN-RELATED"/>
    <property type="match status" value="1"/>
</dbReference>
<gene>
    <name evidence="1" type="ORF">B456_009G012500</name>
</gene>
<dbReference type="OMA" id="INEFPNR"/>
<reference evidence="1 2" key="1">
    <citation type="journal article" date="2012" name="Nature">
        <title>Repeated polyploidization of Gossypium genomes and the evolution of spinnable cotton fibres.</title>
        <authorList>
            <person name="Paterson A.H."/>
            <person name="Wendel J.F."/>
            <person name="Gundlach H."/>
            <person name="Guo H."/>
            <person name="Jenkins J."/>
            <person name="Jin D."/>
            <person name="Llewellyn D."/>
            <person name="Showmaker K.C."/>
            <person name="Shu S."/>
            <person name="Udall J."/>
            <person name="Yoo M.J."/>
            <person name="Byers R."/>
            <person name="Chen W."/>
            <person name="Doron-Faigenboim A."/>
            <person name="Duke M.V."/>
            <person name="Gong L."/>
            <person name="Grimwood J."/>
            <person name="Grover C."/>
            <person name="Grupp K."/>
            <person name="Hu G."/>
            <person name="Lee T.H."/>
            <person name="Li J."/>
            <person name="Lin L."/>
            <person name="Liu T."/>
            <person name="Marler B.S."/>
            <person name="Page J.T."/>
            <person name="Roberts A.W."/>
            <person name="Romanel E."/>
            <person name="Sanders W.S."/>
            <person name="Szadkowski E."/>
            <person name="Tan X."/>
            <person name="Tang H."/>
            <person name="Xu C."/>
            <person name="Wang J."/>
            <person name="Wang Z."/>
            <person name="Zhang D."/>
            <person name="Zhang L."/>
            <person name="Ashrafi H."/>
            <person name="Bedon F."/>
            <person name="Bowers J.E."/>
            <person name="Brubaker C.L."/>
            <person name="Chee P.W."/>
            <person name="Das S."/>
            <person name="Gingle A.R."/>
            <person name="Haigler C.H."/>
            <person name="Harker D."/>
            <person name="Hoffmann L.V."/>
            <person name="Hovav R."/>
            <person name="Jones D.C."/>
            <person name="Lemke C."/>
            <person name="Mansoor S."/>
            <person name="ur Rahman M."/>
            <person name="Rainville L.N."/>
            <person name="Rambani A."/>
            <person name="Reddy U.K."/>
            <person name="Rong J.K."/>
            <person name="Saranga Y."/>
            <person name="Scheffler B.E."/>
            <person name="Scheffler J.A."/>
            <person name="Stelly D.M."/>
            <person name="Triplett B.A."/>
            <person name="Van Deynze A."/>
            <person name="Vaslin M.F."/>
            <person name="Waghmare V.N."/>
            <person name="Walford S.A."/>
            <person name="Wright R.J."/>
            <person name="Zaki E.A."/>
            <person name="Zhang T."/>
            <person name="Dennis E.S."/>
            <person name="Mayer K.F."/>
            <person name="Peterson D.G."/>
            <person name="Rokhsar D.S."/>
            <person name="Wang X."/>
            <person name="Schmutz J."/>
        </authorList>
    </citation>
    <scope>NUCLEOTIDE SEQUENCE [LARGE SCALE GENOMIC DNA]</scope>
</reference>